<dbReference type="EMBL" id="FLTX01000039">
    <property type="protein sequence ID" value="SBV51800.1"/>
    <property type="molecule type" value="Genomic_DNA"/>
</dbReference>
<organism evidence="1 2">
    <name type="scientific">Xanthomonas bromi</name>
    <dbReference type="NCBI Taxonomy" id="56449"/>
    <lineage>
        <taxon>Bacteria</taxon>
        <taxon>Pseudomonadati</taxon>
        <taxon>Pseudomonadota</taxon>
        <taxon>Gammaproteobacteria</taxon>
        <taxon>Lysobacterales</taxon>
        <taxon>Lysobacteraceae</taxon>
        <taxon>Xanthomonas</taxon>
    </lineage>
</organism>
<protein>
    <submittedName>
        <fullName evidence="1">Uncharacterized protein</fullName>
    </submittedName>
</protein>
<dbReference type="STRING" id="56449.XBLMG947_2590"/>
<gene>
    <name evidence="1" type="ORF">XBLMG947_2590</name>
</gene>
<evidence type="ECO:0000313" key="2">
    <source>
        <dbReference type="Proteomes" id="UP000092503"/>
    </source>
</evidence>
<dbReference type="AlphaFoldDB" id="A0A1C3NN24"/>
<sequence>MPRRPDIEAGLNAEIDHLLVLSAQTFRNGAQAESLALRLQAWALIPEPKQQCNGMTTRKACLQAA</sequence>
<evidence type="ECO:0000313" key="1">
    <source>
        <dbReference type="EMBL" id="SBV51800.1"/>
    </source>
</evidence>
<name>A0A1C3NN24_9XANT</name>
<reference evidence="1 2" key="1">
    <citation type="submission" date="2016-06" db="EMBL/GenBank/DDBJ databases">
        <authorList>
            <person name="Kjaerup R.B."/>
            <person name="Dalgaard T.S."/>
            <person name="Juul-Madsen H.R."/>
        </authorList>
    </citation>
    <scope>NUCLEOTIDE SEQUENCE [LARGE SCALE GENOMIC DNA]</scope>
    <source>
        <strain evidence="1">LMG947</strain>
    </source>
</reference>
<proteinExistence type="predicted"/>
<dbReference type="Proteomes" id="UP000092503">
    <property type="component" value="Unassembled WGS sequence"/>
</dbReference>
<accession>A0A1C3NN24</accession>